<organism evidence="7 8">
    <name type="scientific">Sphingobium cupriresistens LL01</name>
    <dbReference type="NCBI Taxonomy" id="1420583"/>
    <lineage>
        <taxon>Bacteria</taxon>
        <taxon>Pseudomonadati</taxon>
        <taxon>Pseudomonadota</taxon>
        <taxon>Alphaproteobacteria</taxon>
        <taxon>Sphingomonadales</taxon>
        <taxon>Sphingomonadaceae</taxon>
        <taxon>Sphingobium</taxon>
    </lineage>
</organism>
<comment type="caution">
    <text evidence="7">The sequence shown here is derived from an EMBL/GenBank/DDBJ whole genome shotgun (WGS) entry which is preliminary data.</text>
</comment>
<name>A0A0J7XZ31_9SPHN</name>
<feature type="transmembrane region" description="Helical" evidence="6">
    <location>
        <begin position="100"/>
        <end position="125"/>
    </location>
</feature>
<dbReference type="AlphaFoldDB" id="A0A0J7XZ31"/>
<dbReference type="PATRIC" id="fig|1420583.3.peg.74"/>
<keyword evidence="5 6" id="KW-0472">Membrane</keyword>
<dbReference type="InterPro" id="IPR001727">
    <property type="entry name" value="GDT1-like"/>
</dbReference>
<gene>
    <name evidence="7" type="ORF">V473_00410</name>
</gene>
<comment type="similarity">
    <text evidence="2 6">Belongs to the GDT1 family.</text>
</comment>
<dbReference type="RefSeq" id="WP_066599124.1">
    <property type="nucleotide sequence ID" value="NZ_KQ130434.1"/>
</dbReference>
<keyword evidence="3 6" id="KW-0812">Transmembrane</keyword>
<evidence type="ECO:0000256" key="4">
    <source>
        <dbReference type="ARBA" id="ARBA00022989"/>
    </source>
</evidence>
<dbReference type="GO" id="GO:0046873">
    <property type="term" value="F:metal ion transmembrane transporter activity"/>
    <property type="evidence" value="ECO:0007669"/>
    <property type="project" value="InterPro"/>
</dbReference>
<accession>A0A0J7XZ31</accession>
<evidence type="ECO:0000313" key="8">
    <source>
        <dbReference type="Proteomes" id="UP000052232"/>
    </source>
</evidence>
<evidence type="ECO:0000256" key="3">
    <source>
        <dbReference type="ARBA" id="ARBA00022692"/>
    </source>
</evidence>
<evidence type="ECO:0000256" key="5">
    <source>
        <dbReference type="ARBA" id="ARBA00023136"/>
    </source>
</evidence>
<dbReference type="Pfam" id="PF01169">
    <property type="entry name" value="GDT1"/>
    <property type="match status" value="1"/>
</dbReference>
<feature type="transmembrane region" description="Helical" evidence="6">
    <location>
        <begin position="69"/>
        <end position="88"/>
    </location>
</feature>
<evidence type="ECO:0000313" key="7">
    <source>
        <dbReference type="EMBL" id="KMS56772.1"/>
    </source>
</evidence>
<keyword evidence="8" id="KW-1185">Reference proteome</keyword>
<dbReference type="GO" id="GO:0016020">
    <property type="term" value="C:membrane"/>
    <property type="evidence" value="ECO:0007669"/>
    <property type="project" value="UniProtKB-SubCell"/>
</dbReference>
<feature type="transmembrane region" description="Helical" evidence="6">
    <location>
        <begin position="36"/>
        <end position="57"/>
    </location>
</feature>
<dbReference type="STRING" id="1420583.V473_00410"/>
<sequence length="188" mass="18884">MDALLIALLGCVLGEIGDKSQLLVLALATRYDRNGAVIAGIVVAATANAIISAFAGAWIGPMLGADARLLFMALSVIFLGAGLFWPASAPDPLSGWPTGAFLTTALGLFILGFGDGPQFLILGIATRTADPMLAGIGGALGVIAALVPVVLLRARILAALPLRAIRWTGGALLLLAGAGMALSATGLL</sequence>
<keyword evidence="4 6" id="KW-1133">Transmembrane helix</keyword>
<comment type="subcellular location">
    <subcellularLocation>
        <location evidence="1 6">Membrane</location>
        <topology evidence="1 6">Multi-pass membrane protein</topology>
    </subcellularLocation>
</comment>
<proteinExistence type="inferred from homology"/>
<evidence type="ECO:0000256" key="1">
    <source>
        <dbReference type="ARBA" id="ARBA00004141"/>
    </source>
</evidence>
<feature type="transmembrane region" description="Helical" evidence="6">
    <location>
        <begin position="164"/>
        <end position="187"/>
    </location>
</feature>
<evidence type="ECO:0000256" key="6">
    <source>
        <dbReference type="RuleBase" id="RU365102"/>
    </source>
</evidence>
<feature type="transmembrane region" description="Helical" evidence="6">
    <location>
        <begin position="132"/>
        <end position="152"/>
    </location>
</feature>
<dbReference type="Proteomes" id="UP000052232">
    <property type="component" value="Unassembled WGS sequence"/>
</dbReference>
<reference evidence="7 8" key="1">
    <citation type="journal article" date="2015" name="G3 (Bethesda)">
        <title>Insights into Ongoing Evolution of the Hexachlorocyclohexane Catabolic Pathway from Comparative Genomics of Ten Sphingomonadaceae Strains.</title>
        <authorList>
            <person name="Pearce S.L."/>
            <person name="Oakeshott J.G."/>
            <person name="Pandey G."/>
        </authorList>
    </citation>
    <scope>NUCLEOTIDE SEQUENCE [LARGE SCALE GENOMIC DNA]</scope>
    <source>
        <strain evidence="7 8">LL01</strain>
    </source>
</reference>
<protein>
    <recommendedName>
        <fullName evidence="6">GDT1 family protein</fullName>
    </recommendedName>
</protein>
<evidence type="ECO:0000256" key="2">
    <source>
        <dbReference type="ARBA" id="ARBA00009190"/>
    </source>
</evidence>
<dbReference type="EMBL" id="JACT01000001">
    <property type="protein sequence ID" value="KMS56772.1"/>
    <property type="molecule type" value="Genomic_DNA"/>
</dbReference>